<evidence type="ECO:0000313" key="2">
    <source>
        <dbReference type="EMBL" id="RYQ96061.1"/>
    </source>
</evidence>
<dbReference type="PANTHER" id="PTHR46033">
    <property type="entry name" value="PROTEIN MAIN-LIKE 2"/>
    <property type="match status" value="1"/>
</dbReference>
<gene>
    <name evidence="2" type="ORF">Ahy_B08g091561</name>
</gene>
<dbReference type="EMBL" id="SDMP01000018">
    <property type="protein sequence ID" value="RYQ96061.1"/>
    <property type="molecule type" value="Genomic_DNA"/>
</dbReference>
<accession>A0A444Y295</accession>
<dbReference type="GO" id="GO:0010073">
    <property type="term" value="P:meristem maintenance"/>
    <property type="evidence" value="ECO:0007669"/>
    <property type="project" value="InterPro"/>
</dbReference>
<feature type="domain" description="Aminotransferase-like plant mobile" evidence="1">
    <location>
        <begin position="36"/>
        <end position="89"/>
    </location>
</feature>
<protein>
    <recommendedName>
        <fullName evidence="1">Aminotransferase-like plant mobile domain-containing protein</fullName>
    </recommendedName>
</protein>
<proteinExistence type="predicted"/>
<organism evidence="2 3">
    <name type="scientific">Arachis hypogaea</name>
    <name type="common">Peanut</name>
    <dbReference type="NCBI Taxonomy" id="3818"/>
    <lineage>
        <taxon>Eukaryota</taxon>
        <taxon>Viridiplantae</taxon>
        <taxon>Streptophyta</taxon>
        <taxon>Embryophyta</taxon>
        <taxon>Tracheophyta</taxon>
        <taxon>Spermatophyta</taxon>
        <taxon>Magnoliopsida</taxon>
        <taxon>eudicotyledons</taxon>
        <taxon>Gunneridae</taxon>
        <taxon>Pentapetalae</taxon>
        <taxon>rosids</taxon>
        <taxon>fabids</taxon>
        <taxon>Fabales</taxon>
        <taxon>Fabaceae</taxon>
        <taxon>Papilionoideae</taxon>
        <taxon>50 kb inversion clade</taxon>
        <taxon>dalbergioids sensu lato</taxon>
        <taxon>Dalbergieae</taxon>
        <taxon>Pterocarpus clade</taxon>
        <taxon>Arachis</taxon>
    </lineage>
</organism>
<evidence type="ECO:0000259" key="1">
    <source>
        <dbReference type="Pfam" id="PF10536"/>
    </source>
</evidence>
<dbReference type="PANTHER" id="PTHR46033:SF8">
    <property type="entry name" value="PROTEIN MAINTENANCE OF MERISTEMS-LIKE"/>
    <property type="match status" value="1"/>
</dbReference>
<keyword evidence="3" id="KW-1185">Reference proteome</keyword>
<dbReference type="InterPro" id="IPR044824">
    <property type="entry name" value="MAIN-like"/>
</dbReference>
<reference evidence="2 3" key="1">
    <citation type="submission" date="2019-01" db="EMBL/GenBank/DDBJ databases">
        <title>Sequencing of cultivated peanut Arachis hypogaea provides insights into genome evolution and oil improvement.</title>
        <authorList>
            <person name="Chen X."/>
        </authorList>
    </citation>
    <scope>NUCLEOTIDE SEQUENCE [LARGE SCALE GENOMIC DNA]</scope>
    <source>
        <strain evidence="3">cv. Fuhuasheng</strain>
        <tissue evidence="2">Leaves</tissue>
    </source>
</reference>
<dbReference type="Proteomes" id="UP000289738">
    <property type="component" value="Chromosome B08"/>
</dbReference>
<dbReference type="Pfam" id="PF10536">
    <property type="entry name" value="PMD"/>
    <property type="match status" value="1"/>
</dbReference>
<dbReference type="InterPro" id="IPR019557">
    <property type="entry name" value="AminoTfrase-like_pln_mobile"/>
</dbReference>
<sequence>MALGRRFCICYTLDSIILDQPQTQRGLTYYNLGGWLPLLEDFARYHNLSWGSAVLAWTYHSLCPVAHRSTTDIVGCTPLLVLWIYHRFSQ</sequence>
<name>A0A444Y295_ARAHY</name>
<evidence type="ECO:0000313" key="3">
    <source>
        <dbReference type="Proteomes" id="UP000289738"/>
    </source>
</evidence>
<comment type="caution">
    <text evidence="2">The sequence shown here is derived from an EMBL/GenBank/DDBJ whole genome shotgun (WGS) entry which is preliminary data.</text>
</comment>
<dbReference type="AlphaFoldDB" id="A0A444Y295"/>